<evidence type="ECO:0000256" key="2">
    <source>
        <dbReference type="SAM" id="Phobius"/>
    </source>
</evidence>
<evidence type="ECO:0000256" key="1">
    <source>
        <dbReference type="SAM" id="MobiDB-lite"/>
    </source>
</evidence>
<feature type="transmembrane region" description="Helical" evidence="2">
    <location>
        <begin position="250"/>
        <end position="270"/>
    </location>
</feature>
<feature type="transmembrane region" description="Helical" evidence="2">
    <location>
        <begin position="277"/>
        <end position="298"/>
    </location>
</feature>
<feature type="domain" description="CAAX prenyl protease 2/Lysostaphin resistance protein A-like" evidence="3">
    <location>
        <begin position="179"/>
        <end position="289"/>
    </location>
</feature>
<accession>A0A286GP46</accession>
<feature type="region of interest" description="Disordered" evidence="1">
    <location>
        <begin position="1"/>
        <end position="40"/>
    </location>
</feature>
<gene>
    <name evidence="4" type="ORF">SAMN06272739_1425</name>
</gene>
<evidence type="ECO:0000313" key="5">
    <source>
        <dbReference type="Proteomes" id="UP000219482"/>
    </source>
</evidence>
<feature type="transmembrane region" description="Helical" evidence="2">
    <location>
        <begin position="213"/>
        <end position="230"/>
    </location>
</feature>
<keyword evidence="5" id="KW-1185">Reference proteome</keyword>
<name>A0A286GP46_9ACTN</name>
<keyword evidence="4" id="KW-0378">Hydrolase</keyword>
<keyword evidence="2" id="KW-0812">Transmembrane</keyword>
<dbReference type="AlphaFoldDB" id="A0A286GP46"/>
<feature type="transmembrane region" description="Helical" evidence="2">
    <location>
        <begin position="100"/>
        <end position="118"/>
    </location>
</feature>
<dbReference type="GO" id="GO:0004175">
    <property type="term" value="F:endopeptidase activity"/>
    <property type="evidence" value="ECO:0007669"/>
    <property type="project" value="UniProtKB-ARBA"/>
</dbReference>
<feature type="transmembrane region" description="Helical" evidence="2">
    <location>
        <begin position="70"/>
        <end position="88"/>
    </location>
</feature>
<reference evidence="5" key="1">
    <citation type="submission" date="2017-09" db="EMBL/GenBank/DDBJ databases">
        <authorList>
            <person name="Varghese N."/>
            <person name="Submissions S."/>
        </authorList>
    </citation>
    <scope>NUCLEOTIDE SEQUENCE [LARGE SCALE GENOMIC DNA]</scope>
    <source>
        <strain evidence="5">DSM 44270</strain>
    </source>
</reference>
<sequence length="300" mass="31321">MTGTAGRGSPARDLPGHRGRPCSLSEQEDRPPDAGLLPPGESARRRARLLRVWQPAVVPDPQARPVPRPLPVLAVAVLLVVLLLWNNVVITRTPGHPASYPLVNALATAVLLAVARASGLSWDELGMARRRLRPGLRWGGAALALVAAGYAVALAVPALRPLLADDRSAGIDLGELAVRVLVRVPFGTVVWEEVAFRGVLVAALARMVPVRRAALIAAAAFGLWHIRPTLGGLAANELVADDLADGPARVGAVVLVCAGTAVAGLLFTWLRLRSGSLLAPVLLHLATNSLGTVAAAIAQR</sequence>
<dbReference type="Proteomes" id="UP000219482">
    <property type="component" value="Unassembled WGS sequence"/>
</dbReference>
<protein>
    <submittedName>
        <fullName evidence="4">Membrane protease YdiL, CAAX protease family</fullName>
    </submittedName>
</protein>
<keyword evidence="2" id="KW-1133">Transmembrane helix</keyword>
<dbReference type="Pfam" id="PF02517">
    <property type="entry name" value="Rce1-like"/>
    <property type="match status" value="1"/>
</dbReference>
<proteinExistence type="predicted"/>
<keyword evidence="4" id="KW-0645">Protease</keyword>
<feature type="transmembrane region" description="Helical" evidence="2">
    <location>
        <begin position="138"/>
        <end position="159"/>
    </location>
</feature>
<evidence type="ECO:0000313" key="4">
    <source>
        <dbReference type="EMBL" id="SOD97331.1"/>
    </source>
</evidence>
<organism evidence="4 5">
    <name type="scientific">Blastococcus haudaquaticus</name>
    <dbReference type="NCBI Taxonomy" id="1938745"/>
    <lineage>
        <taxon>Bacteria</taxon>
        <taxon>Bacillati</taxon>
        <taxon>Actinomycetota</taxon>
        <taxon>Actinomycetes</taxon>
        <taxon>Geodermatophilales</taxon>
        <taxon>Geodermatophilaceae</taxon>
        <taxon>Blastococcus</taxon>
    </lineage>
</organism>
<keyword evidence="2" id="KW-0472">Membrane</keyword>
<dbReference type="GO" id="GO:0006508">
    <property type="term" value="P:proteolysis"/>
    <property type="evidence" value="ECO:0007669"/>
    <property type="project" value="UniProtKB-KW"/>
</dbReference>
<dbReference type="InterPro" id="IPR003675">
    <property type="entry name" value="Rce1/LyrA-like_dom"/>
</dbReference>
<evidence type="ECO:0000259" key="3">
    <source>
        <dbReference type="Pfam" id="PF02517"/>
    </source>
</evidence>
<dbReference type="EMBL" id="OCNK01000002">
    <property type="protein sequence ID" value="SOD97331.1"/>
    <property type="molecule type" value="Genomic_DNA"/>
</dbReference>
<dbReference type="GO" id="GO:0080120">
    <property type="term" value="P:CAAX-box protein maturation"/>
    <property type="evidence" value="ECO:0007669"/>
    <property type="project" value="UniProtKB-ARBA"/>
</dbReference>